<keyword evidence="5" id="KW-0256">Endoplasmic reticulum</keyword>
<feature type="transmembrane region" description="Helical" evidence="5">
    <location>
        <begin position="145"/>
        <end position="167"/>
    </location>
</feature>
<dbReference type="PANTHER" id="PTHR11132">
    <property type="entry name" value="SOLUTE CARRIER FAMILY 35"/>
    <property type="match status" value="1"/>
</dbReference>
<reference evidence="6 7" key="2">
    <citation type="submission" date="2014-03" db="EMBL/GenBank/DDBJ databases">
        <title>The Genome Sequence of Anncaliia algerae insect isolate PRA339.</title>
        <authorList>
            <consortium name="The Broad Institute Genome Sequencing Platform"/>
            <consortium name="The Broad Institute Genome Sequencing Center for Infectious Disease"/>
            <person name="Cuomo C."/>
            <person name="Becnel J."/>
            <person name="Sanscrainte N."/>
            <person name="Walker B."/>
            <person name="Young S.K."/>
            <person name="Zeng Q."/>
            <person name="Gargeya S."/>
            <person name="Fitzgerald M."/>
            <person name="Haas B."/>
            <person name="Abouelleil A."/>
            <person name="Alvarado L."/>
            <person name="Arachchi H.M."/>
            <person name="Berlin A.M."/>
            <person name="Chapman S.B."/>
            <person name="Dewar J."/>
            <person name="Goldberg J."/>
            <person name="Griggs A."/>
            <person name="Gujja S."/>
            <person name="Hansen M."/>
            <person name="Howarth C."/>
            <person name="Imamovic A."/>
            <person name="Larimer J."/>
            <person name="McCowan C."/>
            <person name="Murphy C."/>
            <person name="Neiman D."/>
            <person name="Pearson M."/>
            <person name="Priest M."/>
            <person name="Roberts A."/>
            <person name="Saif S."/>
            <person name="Shea T."/>
            <person name="Sisk P."/>
            <person name="Sykes S."/>
            <person name="Wortman J."/>
            <person name="Nusbaum C."/>
            <person name="Birren B."/>
        </authorList>
    </citation>
    <scope>NUCLEOTIDE SEQUENCE [LARGE SCALE GENOMIC DNA]</scope>
    <source>
        <strain evidence="6 7">PRA339</strain>
    </source>
</reference>
<feature type="transmembrane region" description="Helical" evidence="5">
    <location>
        <begin position="12"/>
        <end position="33"/>
    </location>
</feature>
<feature type="transmembrane region" description="Helical" evidence="5">
    <location>
        <begin position="242"/>
        <end position="261"/>
    </location>
</feature>
<dbReference type="STRING" id="1288291.A0A059F4T0"/>
<comment type="subcellular location">
    <subcellularLocation>
        <location evidence="5">Golgi apparatus membrane</location>
        <topology evidence="5">Multi-pass membrane protein</topology>
    </subcellularLocation>
    <subcellularLocation>
        <location evidence="5">Cytoplasmic vesicle membrane</location>
        <topology evidence="5">Multi-pass membrane protein</topology>
    </subcellularLocation>
    <subcellularLocation>
        <location evidence="5">Endoplasmic reticulum membrane</location>
        <topology evidence="5">Multi-pass membrane protein</topology>
    </subcellularLocation>
    <subcellularLocation>
        <location evidence="1">Membrane</location>
        <topology evidence="1">Multi-pass membrane protein</topology>
    </subcellularLocation>
</comment>
<evidence type="ECO:0000256" key="2">
    <source>
        <dbReference type="ARBA" id="ARBA00022692"/>
    </source>
</evidence>
<dbReference type="GO" id="GO:0030659">
    <property type="term" value="C:cytoplasmic vesicle membrane"/>
    <property type="evidence" value="ECO:0007669"/>
    <property type="project" value="UniProtKB-SubCell"/>
</dbReference>
<proteinExistence type="inferred from homology"/>
<feature type="transmembrane region" description="Helical" evidence="5">
    <location>
        <begin position="39"/>
        <end position="62"/>
    </location>
</feature>
<evidence type="ECO:0000256" key="5">
    <source>
        <dbReference type="RuleBase" id="RU367097"/>
    </source>
</evidence>
<keyword evidence="5" id="KW-0813">Transport</keyword>
<evidence type="ECO:0000256" key="4">
    <source>
        <dbReference type="ARBA" id="ARBA00023136"/>
    </source>
</evidence>
<comment type="function">
    <text evidence="5">Involved in the import of GDP-mannose from the cytoplasm into the Golgi lumen.</text>
</comment>
<dbReference type="InterPro" id="IPR050186">
    <property type="entry name" value="TPT_transporter"/>
</dbReference>
<comment type="subunit">
    <text evidence="5">Homooligomer.</text>
</comment>
<dbReference type="VEuPathDB" id="MicrosporidiaDB:H312_00481"/>
<feature type="transmembrane region" description="Helical" evidence="5">
    <location>
        <begin position="212"/>
        <end position="235"/>
    </location>
</feature>
<sequence length="291" mass="32967">MKQNQIKKTIGIFLYVISSLITITINKYLLSILHLKSQFVFLSIQSFIVSIIAILFALLNLVKVKNKNIIQWVPLSVILTIMIYTSSKTLEYLSISIFTLLKNFSIILTALIEWYLYGKLIELQSWVAFLLMFISSYIGENNEFYINSFGYFFMSCNIISTSVYVLFLKHTLDKGVSLADPVLFCNLLSVPQLLVLSYFFEDLSFSILDNVQIFLICISGISVFFTSYTTCYCLSLLSSTTLSMLGAINKLLMSFTGIIFIGEKNVGALKISSLFLGSLSGFLYSNRIKKE</sequence>
<evidence type="ECO:0000256" key="1">
    <source>
        <dbReference type="ARBA" id="ARBA00004141"/>
    </source>
</evidence>
<keyword evidence="4 5" id="KW-0472">Membrane</keyword>
<dbReference type="HOGENOM" id="CLU_025360_1_0_1"/>
<keyword evidence="5" id="KW-0762">Sugar transport</keyword>
<feature type="transmembrane region" description="Helical" evidence="5">
    <location>
        <begin position="92"/>
        <end position="116"/>
    </location>
</feature>
<dbReference type="GO" id="GO:0005789">
    <property type="term" value="C:endoplasmic reticulum membrane"/>
    <property type="evidence" value="ECO:0007669"/>
    <property type="project" value="UniProtKB-SubCell"/>
</dbReference>
<gene>
    <name evidence="6" type="ORF">H312_00481</name>
</gene>
<dbReference type="OrthoDB" id="417037at2759"/>
<keyword evidence="5" id="KW-0968">Cytoplasmic vesicle</keyword>
<evidence type="ECO:0000313" key="6">
    <source>
        <dbReference type="EMBL" id="KCZ81999.1"/>
    </source>
</evidence>
<evidence type="ECO:0000256" key="3">
    <source>
        <dbReference type="ARBA" id="ARBA00022989"/>
    </source>
</evidence>
<keyword evidence="2 5" id="KW-0812">Transmembrane</keyword>
<accession>A0A059F4T0</accession>
<protein>
    <recommendedName>
        <fullName evidence="5">GDP-mannose transporter</fullName>
        <shortName evidence="5">GMT</shortName>
    </recommendedName>
</protein>
<feature type="transmembrane region" description="Helical" evidence="5">
    <location>
        <begin position="123"/>
        <end position="139"/>
    </location>
</feature>
<dbReference type="Proteomes" id="UP000030655">
    <property type="component" value="Unassembled WGS sequence"/>
</dbReference>
<feature type="transmembrane region" description="Helical" evidence="5">
    <location>
        <begin position="179"/>
        <end position="200"/>
    </location>
</feature>
<dbReference type="GO" id="GO:0000139">
    <property type="term" value="C:Golgi membrane"/>
    <property type="evidence" value="ECO:0007669"/>
    <property type="project" value="UniProtKB-SubCell"/>
</dbReference>
<comment type="similarity">
    <text evidence="5">Belongs to the TPT transporter family. SLC35D subfamily.</text>
</comment>
<organism evidence="6 7">
    <name type="scientific">Anncaliia algerae PRA339</name>
    <dbReference type="NCBI Taxonomy" id="1288291"/>
    <lineage>
        <taxon>Eukaryota</taxon>
        <taxon>Fungi</taxon>
        <taxon>Fungi incertae sedis</taxon>
        <taxon>Microsporidia</taxon>
        <taxon>Tubulinosematoidea</taxon>
        <taxon>Tubulinosematidae</taxon>
        <taxon>Anncaliia</taxon>
    </lineage>
</organism>
<dbReference type="AlphaFoldDB" id="A0A059F4T0"/>
<keyword evidence="3 5" id="KW-1133">Transmembrane helix</keyword>
<reference evidence="7" key="1">
    <citation type="submission" date="2013-02" db="EMBL/GenBank/DDBJ databases">
        <authorList>
            <consortium name="The Broad Institute Genome Sequencing Platform"/>
            <person name="Cuomo C."/>
            <person name="Becnel J."/>
            <person name="Sanscrainte N."/>
            <person name="Walker B."/>
            <person name="Young S.K."/>
            <person name="Zeng Q."/>
            <person name="Gargeya S."/>
            <person name="Fitzgerald M."/>
            <person name="Haas B."/>
            <person name="Abouelleil A."/>
            <person name="Alvarado L."/>
            <person name="Arachchi H.M."/>
            <person name="Berlin A.M."/>
            <person name="Chapman S.B."/>
            <person name="Dewar J."/>
            <person name="Goldberg J."/>
            <person name="Griggs A."/>
            <person name="Gujja S."/>
            <person name="Hansen M."/>
            <person name="Howarth C."/>
            <person name="Imamovic A."/>
            <person name="Larimer J."/>
            <person name="McCowan C."/>
            <person name="Murphy C."/>
            <person name="Neiman D."/>
            <person name="Pearson M."/>
            <person name="Priest M."/>
            <person name="Roberts A."/>
            <person name="Saif S."/>
            <person name="Shea T."/>
            <person name="Sisk P."/>
            <person name="Sykes S."/>
            <person name="Wortman J."/>
            <person name="Nusbaum C."/>
            <person name="Birren B."/>
        </authorList>
    </citation>
    <scope>NUCLEOTIDE SEQUENCE [LARGE SCALE GENOMIC DNA]</scope>
    <source>
        <strain evidence="7">PRA339</strain>
    </source>
</reference>
<keyword evidence="7" id="KW-1185">Reference proteome</keyword>
<dbReference type="EMBL" id="KK365133">
    <property type="protein sequence ID" value="KCZ81999.1"/>
    <property type="molecule type" value="Genomic_DNA"/>
</dbReference>
<evidence type="ECO:0000313" key="7">
    <source>
        <dbReference type="Proteomes" id="UP000030655"/>
    </source>
</evidence>
<name>A0A059F4T0_9MICR</name>
<keyword evidence="5" id="KW-0333">Golgi apparatus</keyword>